<gene>
    <name evidence="2" type="ORF">ILYODFUR_027795</name>
</gene>
<evidence type="ECO:0000256" key="1">
    <source>
        <dbReference type="SAM" id="MobiDB-lite"/>
    </source>
</evidence>
<evidence type="ECO:0000313" key="2">
    <source>
        <dbReference type="EMBL" id="MEQ2249293.1"/>
    </source>
</evidence>
<name>A0ABV0UZ11_9TELE</name>
<organism evidence="2 3">
    <name type="scientific">Ilyodon furcidens</name>
    <name type="common">goldbreast splitfin</name>
    <dbReference type="NCBI Taxonomy" id="33524"/>
    <lineage>
        <taxon>Eukaryota</taxon>
        <taxon>Metazoa</taxon>
        <taxon>Chordata</taxon>
        <taxon>Craniata</taxon>
        <taxon>Vertebrata</taxon>
        <taxon>Euteleostomi</taxon>
        <taxon>Actinopterygii</taxon>
        <taxon>Neopterygii</taxon>
        <taxon>Teleostei</taxon>
        <taxon>Neoteleostei</taxon>
        <taxon>Acanthomorphata</taxon>
        <taxon>Ovalentaria</taxon>
        <taxon>Atherinomorphae</taxon>
        <taxon>Cyprinodontiformes</taxon>
        <taxon>Goodeidae</taxon>
        <taxon>Ilyodon</taxon>
    </lineage>
</organism>
<keyword evidence="3" id="KW-1185">Reference proteome</keyword>
<comment type="caution">
    <text evidence="2">The sequence shown here is derived from an EMBL/GenBank/DDBJ whole genome shotgun (WGS) entry which is preliminary data.</text>
</comment>
<accession>A0ABV0UZ11</accession>
<reference evidence="2 3" key="1">
    <citation type="submission" date="2021-06" db="EMBL/GenBank/DDBJ databases">
        <authorList>
            <person name="Palmer J.M."/>
        </authorList>
    </citation>
    <scope>NUCLEOTIDE SEQUENCE [LARGE SCALE GENOMIC DNA]</scope>
    <source>
        <strain evidence="3">if_2019</strain>
        <tissue evidence="2">Muscle</tissue>
    </source>
</reference>
<feature type="compositionally biased region" description="Polar residues" evidence="1">
    <location>
        <begin position="1"/>
        <end position="17"/>
    </location>
</feature>
<dbReference type="Proteomes" id="UP001482620">
    <property type="component" value="Unassembled WGS sequence"/>
</dbReference>
<feature type="compositionally biased region" description="Polar residues" evidence="1">
    <location>
        <begin position="23"/>
        <end position="42"/>
    </location>
</feature>
<feature type="region of interest" description="Disordered" evidence="1">
    <location>
        <begin position="1"/>
        <end position="50"/>
    </location>
</feature>
<sequence>MLQDLQDSSLEFPSRINSWPAASGSTTNQTKSAANPFHPTTCSEASFSEGSSSLKDQAIWINESRQGNPRAELPDSTSPFLLAVSLLIPVRQILVNYILTS</sequence>
<evidence type="ECO:0000313" key="3">
    <source>
        <dbReference type="Proteomes" id="UP001482620"/>
    </source>
</evidence>
<dbReference type="EMBL" id="JAHRIQ010084806">
    <property type="protein sequence ID" value="MEQ2249293.1"/>
    <property type="molecule type" value="Genomic_DNA"/>
</dbReference>
<proteinExistence type="predicted"/>
<protein>
    <submittedName>
        <fullName evidence="2">Uncharacterized protein</fullName>
    </submittedName>
</protein>